<dbReference type="Proteomes" id="UP000027002">
    <property type="component" value="Chromosome 4"/>
</dbReference>
<sequence length="816" mass="87057">MDSTLNGGLGGGHSPVSPQTPAGGSAYRVNVKRTKTKKWVEAKVQSYDGDDWGGGDYDDDDDDQDEEPEPVPPIPEPLSHTGVSRDSRLPSLQTHHAVPGPIPVVGPEQAPSNEAAADSQGKNEMATSQHKGLAHEPGVPEIQIQTVTVPGTVQQGQSSSSARPSDICYRAKEQTEPGNQPTDLTGQILTVARGHARSDSMGQDENFHVASFPGHDQTEDNHNDVDHPDNNRRSSTSPKLPDVARMSAFGTDLFSSAPKSFSVEQPIVEQSDDSAYVGSPTARALEVGPPSPKPHNEHLLFRDSASQREDLKSPKSAGETVPPLRTPSPGASVFKLTVSPGSFEPQMFTRTATFDTAMSSPVKDNDMLSDEILRSLSPAAAPEKLSPAIAQDDSVASDGRAVRDINSNIKVYDNCWGDSEPKPKAPDALVPNSIIPQVPDPDSTTFASFSQSTVSPVDKAATPLLLPQSSTPRRRFSWEGEAESLTQDQPSSPTNSATIFAKDSSGEMPGSPAIEITSLGENKPPMVSTTRVVEISPQVSNSSSRRATFQQPVVEAPSPSISALSDHHSTAAQAGNGISLSNDDELVQASLLEDHRASSVEQEAALHIPPAAPTPQRMPQTMTLKEILSLGSSKERITKYNESRNAFYLTDSGLDTWLMFLNAQHSETSVTNYCLSAQVAEQTTPGANAVGQAGGQNAAAQQPYSQQYLLASSPNTAGHPTSRPRLGGLPTSTTTSGSTFGHSGNQIGTKSKEFMQSAGKMGKGLLSKGRIKLRGTGDKNRISRFRALQLEYARGYELDRIGASRWNDWIVDVTQA</sequence>
<dbReference type="GeneID" id="66066684"/>
<protein>
    <submittedName>
        <fullName evidence="2">Uncharacterized protein</fullName>
    </submittedName>
</protein>
<dbReference type="KEGG" id="uvi:66066684"/>
<feature type="compositionally biased region" description="Basic and acidic residues" evidence="1">
    <location>
        <begin position="216"/>
        <end position="232"/>
    </location>
</feature>
<keyword evidence="3" id="KW-1185">Reference proteome</keyword>
<organism evidence="2 3">
    <name type="scientific">Ustilaginoidea virens</name>
    <name type="common">Rice false smut fungus</name>
    <name type="synonym">Villosiclava virens</name>
    <dbReference type="NCBI Taxonomy" id="1159556"/>
    <lineage>
        <taxon>Eukaryota</taxon>
        <taxon>Fungi</taxon>
        <taxon>Dikarya</taxon>
        <taxon>Ascomycota</taxon>
        <taxon>Pezizomycotina</taxon>
        <taxon>Sordariomycetes</taxon>
        <taxon>Hypocreomycetidae</taxon>
        <taxon>Hypocreales</taxon>
        <taxon>Clavicipitaceae</taxon>
        <taxon>Ustilaginoidea</taxon>
    </lineage>
</organism>
<accession>A0A8E5HU42</accession>
<evidence type="ECO:0000313" key="3">
    <source>
        <dbReference type="Proteomes" id="UP000027002"/>
    </source>
</evidence>
<reference evidence="2" key="1">
    <citation type="submission" date="2020-03" db="EMBL/GenBank/DDBJ databases">
        <title>A mixture of massive structural variations and highly conserved coding sequences in Ustilaginoidea virens genome.</title>
        <authorList>
            <person name="Zhang K."/>
            <person name="Zhao Z."/>
            <person name="Zhang Z."/>
            <person name="Li Y."/>
            <person name="Hsiang T."/>
            <person name="Sun W."/>
        </authorList>
    </citation>
    <scope>NUCLEOTIDE SEQUENCE</scope>
    <source>
        <strain evidence="2">UV-8b</strain>
    </source>
</reference>
<dbReference type="AlphaFoldDB" id="A0A8E5HU42"/>
<feature type="region of interest" description="Disordered" evidence="1">
    <location>
        <begin position="711"/>
        <end position="748"/>
    </location>
</feature>
<feature type="compositionally biased region" description="Polar residues" evidence="1">
    <location>
        <begin position="120"/>
        <end position="130"/>
    </location>
</feature>
<feature type="compositionally biased region" description="Basic and acidic residues" evidence="1">
    <location>
        <begin position="294"/>
        <end position="313"/>
    </location>
</feature>
<dbReference type="OrthoDB" id="5151921at2759"/>
<feature type="compositionally biased region" description="Acidic residues" evidence="1">
    <location>
        <begin position="48"/>
        <end position="69"/>
    </location>
</feature>
<name>A0A8E5HU42_USTVR</name>
<feature type="region of interest" description="Disordered" evidence="1">
    <location>
        <begin position="1"/>
        <end position="244"/>
    </location>
</feature>
<feature type="compositionally biased region" description="Polar residues" evidence="1">
    <location>
        <begin position="570"/>
        <end position="579"/>
    </location>
</feature>
<dbReference type="RefSeq" id="XP_042999337.1">
    <property type="nucleotide sequence ID" value="XM_043143404.1"/>
</dbReference>
<gene>
    <name evidence="2" type="ORF">UV8b_05907</name>
</gene>
<feature type="region of interest" description="Disordered" evidence="1">
    <location>
        <begin position="559"/>
        <end position="579"/>
    </location>
</feature>
<evidence type="ECO:0000256" key="1">
    <source>
        <dbReference type="SAM" id="MobiDB-lite"/>
    </source>
</evidence>
<feature type="compositionally biased region" description="Polar residues" evidence="1">
    <location>
        <begin position="143"/>
        <end position="163"/>
    </location>
</feature>
<feature type="region of interest" description="Disordered" evidence="1">
    <location>
        <begin position="460"/>
        <end position="509"/>
    </location>
</feature>
<feature type="compositionally biased region" description="Polar residues" evidence="1">
    <location>
        <begin position="484"/>
        <end position="498"/>
    </location>
</feature>
<feature type="region of interest" description="Disordered" evidence="1">
    <location>
        <begin position="269"/>
        <end position="330"/>
    </location>
</feature>
<feature type="compositionally biased region" description="Low complexity" evidence="1">
    <location>
        <begin position="727"/>
        <end position="744"/>
    </location>
</feature>
<feature type="compositionally biased region" description="Polar residues" evidence="1">
    <location>
        <begin position="176"/>
        <end position="188"/>
    </location>
</feature>
<evidence type="ECO:0000313" key="2">
    <source>
        <dbReference type="EMBL" id="QUC21664.1"/>
    </source>
</evidence>
<dbReference type="EMBL" id="CP072756">
    <property type="protein sequence ID" value="QUC21664.1"/>
    <property type="molecule type" value="Genomic_DNA"/>
</dbReference>
<proteinExistence type="predicted"/>